<dbReference type="GO" id="GO:0004519">
    <property type="term" value="F:endonuclease activity"/>
    <property type="evidence" value="ECO:0007669"/>
    <property type="project" value="UniProtKB-KW"/>
</dbReference>
<keyword evidence="8" id="KW-0808">Transferase</keyword>
<keyword evidence="14" id="KW-1185">Reference proteome</keyword>
<dbReference type="GO" id="GO:0046872">
    <property type="term" value="F:metal ion binding"/>
    <property type="evidence" value="ECO:0007669"/>
    <property type="project" value="UniProtKB-KW"/>
</dbReference>
<dbReference type="GO" id="GO:0016787">
    <property type="term" value="F:hydrolase activity"/>
    <property type="evidence" value="ECO:0007669"/>
    <property type="project" value="UniProtKB-KW"/>
</dbReference>
<keyword evidence="5" id="KW-0460">Magnesium</keyword>
<feature type="compositionally biased region" description="Basic and acidic residues" evidence="11">
    <location>
        <begin position="1085"/>
        <end position="1100"/>
    </location>
</feature>
<feature type="domain" description="Integrase catalytic" evidence="12">
    <location>
        <begin position="1168"/>
        <end position="1286"/>
    </location>
</feature>
<keyword evidence="3" id="KW-0255">Endonuclease</keyword>
<feature type="region of interest" description="Disordered" evidence="11">
    <location>
        <begin position="1486"/>
        <end position="1574"/>
    </location>
</feature>
<keyword evidence="9" id="KW-0233">DNA recombination</keyword>
<evidence type="ECO:0000259" key="12">
    <source>
        <dbReference type="PROSITE" id="PS50994"/>
    </source>
</evidence>
<dbReference type="Pfam" id="PF07727">
    <property type="entry name" value="RVT_2"/>
    <property type="match status" value="1"/>
</dbReference>
<evidence type="ECO:0000256" key="11">
    <source>
        <dbReference type="SAM" id="MobiDB-lite"/>
    </source>
</evidence>
<organism evidence="13 14">
    <name type="scientific">Symbiodinium necroappetens</name>
    <dbReference type="NCBI Taxonomy" id="1628268"/>
    <lineage>
        <taxon>Eukaryota</taxon>
        <taxon>Sar</taxon>
        <taxon>Alveolata</taxon>
        <taxon>Dinophyceae</taxon>
        <taxon>Suessiales</taxon>
        <taxon>Symbiodiniaceae</taxon>
        <taxon>Symbiodinium</taxon>
    </lineage>
</organism>
<evidence type="ECO:0000256" key="1">
    <source>
        <dbReference type="ARBA" id="ARBA00022722"/>
    </source>
</evidence>
<dbReference type="GO" id="GO:0006310">
    <property type="term" value="P:DNA recombination"/>
    <property type="evidence" value="ECO:0007669"/>
    <property type="project" value="UniProtKB-KW"/>
</dbReference>
<dbReference type="GO" id="GO:0003887">
    <property type="term" value="F:DNA-directed DNA polymerase activity"/>
    <property type="evidence" value="ECO:0007669"/>
    <property type="project" value="UniProtKB-KW"/>
</dbReference>
<protein>
    <submittedName>
        <fullName evidence="13">RE1 protein</fullName>
    </submittedName>
</protein>
<evidence type="ECO:0000256" key="10">
    <source>
        <dbReference type="ARBA" id="ARBA00023268"/>
    </source>
</evidence>
<evidence type="ECO:0000256" key="9">
    <source>
        <dbReference type="ARBA" id="ARBA00023172"/>
    </source>
</evidence>
<dbReference type="PANTHER" id="PTHR42648:SF11">
    <property type="entry name" value="TRANSPOSON TY4-P GAG-POL POLYPROTEIN"/>
    <property type="match status" value="1"/>
</dbReference>
<feature type="region of interest" description="Disordered" evidence="11">
    <location>
        <begin position="128"/>
        <end position="160"/>
    </location>
</feature>
<evidence type="ECO:0000313" key="13">
    <source>
        <dbReference type="EMBL" id="CAE7851612.1"/>
    </source>
</evidence>
<feature type="compositionally biased region" description="Low complexity" evidence="11">
    <location>
        <begin position="357"/>
        <end position="366"/>
    </location>
</feature>
<keyword evidence="7" id="KW-0695">RNA-directed DNA polymerase</keyword>
<feature type="region of interest" description="Disordered" evidence="11">
    <location>
        <begin position="318"/>
        <end position="390"/>
    </location>
</feature>
<feature type="compositionally biased region" description="Acidic residues" evidence="11">
    <location>
        <begin position="741"/>
        <end position="757"/>
    </location>
</feature>
<keyword evidence="1" id="KW-0540">Nuclease</keyword>
<keyword evidence="10" id="KW-0511">Multifunctional enzyme</keyword>
<dbReference type="InterPro" id="IPR039537">
    <property type="entry name" value="Retrotran_Ty1/copia-like"/>
</dbReference>
<dbReference type="GO" id="GO:0015074">
    <property type="term" value="P:DNA integration"/>
    <property type="evidence" value="ECO:0007669"/>
    <property type="project" value="UniProtKB-KW"/>
</dbReference>
<keyword evidence="4" id="KW-0378">Hydrolase</keyword>
<dbReference type="PANTHER" id="PTHR42648">
    <property type="entry name" value="TRANSPOSASE, PUTATIVE-RELATED"/>
    <property type="match status" value="1"/>
</dbReference>
<gene>
    <name evidence="13" type="primary">RE1</name>
    <name evidence="13" type="ORF">SNEC2469_LOCUS26432</name>
</gene>
<feature type="compositionally biased region" description="Basic and acidic residues" evidence="11">
    <location>
        <begin position="1057"/>
        <end position="1067"/>
    </location>
</feature>
<feature type="compositionally biased region" description="Acidic residues" evidence="11">
    <location>
        <begin position="647"/>
        <end position="661"/>
    </location>
</feature>
<feature type="region of interest" description="Disordered" evidence="11">
    <location>
        <begin position="706"/>
        <end position="760"/>
    </location>
</feature>
<dbReference type="GO" id="GO:0003676">
    <property type="term" value="F:nucleic acid binding"/>
    <property type="evidence" value="ECO:0007669"/>
    <property type="project" value="InterPro"/>
</dbReference>
<dbReference type="InterPro" id="IPR001584">
    <property type="entry name" value="Integrase_cat-core"/>
</dbReference>
<evidence type="ECO:0000256" key="6">
    <source>
        <dbReference type="ARBA" id="ARBA00022908"/>
    </source>
</evidence>
<evidence type="ECO:0000313" key="14">
    <source>
        <dbReference type="Proteomes" id="UP000601435"/>
    </source>
</evidence>
<evidence type="ECO:0000256" key="8">
    <source>
        <dbReference type="ARBA" id="ARBA00022932"/>
    </source>
</evidence>
<dbReference type="Proteomes" id="UP000601435">
    <property type="component" value="Unassembled WGS sequence"/>
</dbReference>
<dbReference type="InterPro" id="IPR036397">
    <property type="entry name" value="RNaseH_sf"/>
</dbReference>
<dbReference type="InterPro" id="IPR012337">
    <property type="entry name" value="RNaseH-like_sf"/>
</dbReference>
<feature type="compositionally biased region" description="Polar residues" evidence="11">
    <location>
        <begin position="706"/>
        <end position="718"/>
    </location>
</feature>
<keyword evidence="8" id="KW-0548">Nucleotidyltransferase</keyword>
<keyword evidence="2" id="KW-0479">Metal-binding</keyword>
<dbReference type="InterPro" id="IPR013103">
    <property type="entry name" value="RVT_2"/>
</dbReference>
<evidence type="ECO:0000256" key="5">
    <source>
        <dbReference type="ARBA" id="ARBA00022842"/>
    </source>
</evidence>
<proteinExistence type="predicted"/>
<dbReference type="EMBL" id="CAJNJA010053809">
    <property type="protein sequence ID" value="CAE7851612.1"/>
    <property type="molecule type" value="Genomic_DNA"/>
</dbReference>
<evidence type="ECO:0000256" key="2">
    <source>
        <dbReference type="ARBA" id="ARBA00022723"/>
    </source>
</evidence>
<name>A0A813A1P5_9DINO</name>
<dbReference type="SUPFAM" id="SSF53098">
    <property type="entry name" value="Ribonuclease H-like"/>
    <property type="match status" value="1"/>
</dbReference>
<sequence length="2380" mass="265422">MRRLKAQYTRIDPDTTHPYTLDGVFPKYLELTGVLLESLFCPKFIYGGGKRNGVHLATELDEIDEDEDLELEEVGDDLPEEGDHEAEDQDASEIAEEPGEDDIAMEEATTEEVVEAFAAGWKAKAKTVDGRKARGWSRPGPKTSSRSLAEKKKGSTCSSCGLRGHWRGDPQCANVLSGKDPPHRKPESTSTREVNFTNFTFVAGAGQEDVFPPPLPVSSGPATAAPGWTSSPTCPSCFAAVTMDQKFCRECGHKLSPKRDWEFVSVKEEAPEPRPMRDVRLPKQALTGRAKDSQHTVKMKPLEAMAALDNLTKEDKKHLRKMLQKEEDEECEQRPLSRGYPSEMAGPAMSSSPPWVPAATAVNAALPTPPAPLQPPSRKDSQGRDKVDGVRKRELNDFRRALWQRAWNGTRTSPSSAAPVPSEKQARCRHDFEQLVWVANQHGHYARCKQCDLKNVLYNSERHGVLTAGASPEASPSAPLSATSGQVILDSGCRTAVAGTRWHQALQAELRRRQISWQEIEENEVFQFGAGGPEISQKAFIYPVGIYGRVDLIRVSSVSAAAENCPGLVGPSELSRWGVCFDFAAKTIEVFGEKHPMLLSATRHPALDILDFPAGDPWNQPGLQDRRRLLETSPQSLAFMVLGQEQTEDAEANLPSEEEDAKSDPGPQFFGDFGEKERKRKVAHWLGLLESDLGIKVIRDLPDAENTGSEATMASSRTALCPGGGSDGDTISSHEFGVEAAADEDSEATGEDEELIPDDQGKPCFFHKALRQKMRKVTGDMKGMLPDHSQHKLVEESSVFFESTPLAAKRRVRRAGPWRVVEILTLTMAVGMAACSRDWEVGEPISAAGFDLSLPADQVKTHEYLERFDPDFVMITWPSPCWEDTPQPTERDAQFYERQGRQRVHQRRLLGWIQETVFQLRRRGVAVIGEHPWHSAAWQEPIVVDTWAGLAAGRAEMCAYGLRRPDHEWGTGRGLHLRRPLRVVGTKEIVAGVCRLCQWRSLGDFSSGYPANFAQEIVKKAEAYLEKPSWIQTWTLSTQSSSMTGGADFPDDALDLENQKHDNPDTENHDEEGSVDFPDGVPDLEDQKHNNPGTESHDEEGSLVDIDMSGHSPLLERVHMLHRRLGHLSNEALVRMLQHGGAKDEVLKLAADLACPTCQTAKAPHRSFPARPEVRAVVFNTVIHADLKYLKDFRGEVYVALSVVDEATNYHLAKLLRNREPSHVAAKFMSMWIGLFGPPQKIRLDQGGEWESDFIQLLEAHSIHSEFVGSHSPWSNGYAERHGALLGVAVQANVDEKQLTGRSQMKLGLSCACQAKNSVISRGGHSAHFLVFGRQAAYPELLDDEVWARKSLGFALSIEGEVARAAELRAASKVALLRGDVLEKIKRGLRRAPAGERRNYTPGEIVYFYSPAGLKSRRYKKDLGCWRGPAVVLMAEGADRYFISWRGRCLLVSGANLKGATVEDANRQDLREESAEMDLAKGYVDMTQDDPPPLEAEAPFSVEGPDLAARRRLNGSGRKLTEARRMMAGLKSVKKDPQRASRPQAAAASTATTDPLALPPGAPSEERAEEPVPEQIVADPEQEDLRDGPAWEEAPVPAAPLRELTLEEEASNRNPLDDLPYQFRKRGREDEPENHEAKRVRTTDFANYVMVALAEEELKGEAVPANEWLPRLEVTRFGALLDMPLTSVRLHRAPRKHFQRPGGRGAKKRVTVMFGTDPGQVMVAQETPQQVAERPARRSPHLWRGISLFVAGKRNKLKKGNLQGSQLYLRKDNRTFVVHTKDTELAEAASKDFADYLAMSEAFLLKAKANGKELDPRFFSQEEQKAFDEADKKEWEAWVRNHVVEEISPEQAKRIPRSRVFAIPARLVRTNKVQAGEKGLTAKSRIVLPGHLDPDMGTIRTDAPTTQMSAVRLAVAIGLMHGWDFLLFDVSTAFLSGKAVDRDLYVRPPRDLKCVNAAVLWKILKSAYGLSEAPRLWCMQAKELLGRCNFEEVPWAPATFIKKRGTGVVAILCLHVDDGFLAARKGREIQEAREEINKLFSIKEWQAVNHEPKAYLGMKIYIVDGIFFNDMKDYVLEIRPPTCDPGASEERALEPSELRKFRRLVAQLRWPVHLVMPEFLYSVSALAQRVSKAQVKDLRQARDTLKEVQQAATRGQAILKFEKLQKDAILVSFFDASLGKAADHTAQRGEVHFLADASVLRGQGRACILEFHSNKIARVVRSSLAAEGASMATCTDRLVYNMKLYDVLKNGSLEVSPTWRRELGSIGHIVTDARSLFDHVKGSSMLATERQVSLDILEVRQLVQEEVLDLHWVPTWRQYADVLTKSMADELYGHLRCKGLINVIQTPADQLEEDRRAALRRAQRERRKLRMKEQHIFLSM</sequence>
<keyword evidence="8" id="KW-0239">DNA-directed DNA polymerase</keyword>
<keyword evidence="6" id="KW-0229">DNA integration</keyword>
<feature type="compositionally biased region" description="Basic and acidic residues" evidence="11">
    <location>
        <begin position="377"/>
        <end position="390"/>
    </location>
</feature>
<evidence type="ECO:0000256" key="7">
    <source>
        <dbReference type="ARBA" id="ARBA00022918"/>
    </source>
</evidence>
<feature type="region of interest" description="Disordered" evidence="11">
    <location>
        <begin position="647"/>
        <end position="672"/>
    </location>
</feature>
<reference evidence="13" key="1">
    <citation type="submission" date="2021-02" db="EMBL/GenBank/DDBJ databases">
        <authorList>
            <person name="Dougan E. K."/>
            <person name="Rhodes N."/>
            <person name="Thang M."/>
            <person name="Chan C."/>
        </authorList>
    </citation>
    <scope>NUCLEOTIDE SEQUENCE</scope>
</reference>
<feature type="compositionally biased region" description="Low complexity" evidence="11">
    <location>
        <begin position="1540"/>
        <end position="1556"/>
    </location>
</feature>
<comment type="caution">
    <text evidence="13">The sequence shown here is derived from an EMBL/GenBank/DDBJ whole genome shotgun (WGS) entry which is preliminary data.</text>
</comment>
<accession>A0A813A1P5</accession>
<feature type="region of interest" description="Disordered" evidence="11">
    <location>
        <begin position="78"/>
        <end position="99"/>
    </location>
</feature>
<dbReference type="GO" id="GO:0003964">
    <property type="term" value="F:RNA-directed DNA polymerase activity"/>
    <property type="evidence" value="ECO:0007669"/>
    <property type="project" value="UniProtKB-KW"/>
</dbReference>
<feature type="region of interest" description="Disordered" evidence="11">
    <location>
        <begin position="1040"/>
        <end position="1103"/>
    </location>
</feature>
<dbReference type="Gene3D" id="3.30.420.10">
    <property type="entry name" value="Ribonuclease H-like superfamily/Ribonuclease H"/>
    <property type="match status" value="1"/>
</dbReference>
<dbReference type="PROSITE" id="PS50994">
    <property type="entry name" value="INTEGRASE"/>
    <property type="match status" value="1"/>
</dbReference>
<dbReference type="OrthoDB" id="421837at2759"/>
<evidence type="ECO:0000256" key="3">
    <source>
        <dbReference type="ARBA" id="ARBA00022759"/>
    </source>
</evidence>
<evidence type="ECO:0000256" key="4">
    <source>
        <dbReference type="ARBA" id="ARBA00022801"/>
    </source>
</evidence>